<dbReference type="STRING" id="41997.RV16_GL002120"/>
<dbReference type="RefSeq" id="WP_016174916.1">
    <property type="nucleotide sequence ID" value="NZ_KE136389.1"/>
</dbReference>
<dbReference type="PATRIC" id="fig|1139996.3.peg.1102"/>
<keyword evidence="2" id="KW-1185">Reference proteome</keyword>
<organism evidence="1 2">
    <name type="scientific">Enterococcus saccharolyticus subsp. saccharolyticus ATCC 43076</name>
    <dbReference type="NCBI Taxonomy" id="1139996"/>
    <lineage>
        <taxon>Bacteria</taxon>
        <taxon>Bacillati</taxon>
        <taxon>Bacillota</taxon>
        <taxon>Bacilli</taxon>
        <taxon>Lactobacillales</taxon>
        <taxon>Enterococcaceae</taxon>
        <taxon>Enterococcus</taxon>
    </lineage>
</organism>
<evidence type="ECO:0000313" key="1">
    <source>
        <dbReference type="EMBL" id="EOT29166.1"/>
    </source>
</evidence>
<protein>
    <submittedName>
        <fullName evidence="1">Uncharacterized protein</fullName>
    </submittedName>
</protein>
<dbReference type="HOGENOM" id="CLU_2616550_0_0_9"/>
<dbReference type="AlphaFoldDB" id="S0JQF5"/>
<gene>
    <name evidence="1" type="ORF">OMQ_01118</name>
</gene>
<accession>S0JQF5</accession>
<dbReference type="Proteomes" id="UP000014136">
    <property type="component" value="Unassembled WGS sequence"/>
</dbReference>
<reference evidence="1 2" key="1">
    <citation type="submission" date="2013-03" db="EMBL/GenBank/DDBJ databases">
        <title>The Genome Sequence of Enterococcus saccharolyticus ATCC_43076 (Illumina only assembly).</title>
        <authorList>
            <consortium name="The Broad Institute Genomics Platform"/>
            <consortium name="The Broad Institute Genome Sequencing Center for Infectious Disease"/>
            <person name="Earl A."/>
            <person name="Russ C."/>
            <person name="Gilmore M."/>
            <person name="Surin D."/>
            <person name="Walker B."/>
            <person name="Young S."/>
            <person name="Zeng Q."/>
            <person name="Gargeya S."/>
            <person name="Fitzgerald M."/>
            <person name="Haas B."/>
            <person name="Abouelleil A."/>
            <person name="Allen A.W."/>
            <person name="Alvarado L."/>
            <person name="Arachchi H.M."/>
            <person name="Berlin A.M."/>
            <person name="Chapman S.B."/>
            <person name="Gainer-Dewar J."/>
            <person name="Goldberg J."/>
            <person name="Griggs A."/>
            <person name="Gujja S."/>
            <person name="Hansen M."/>
            <person name="Howarth C."/>
            <person name="Imamovic A."/>
            <person name="Ireland A."/>
            <person name="Larimer J."/>
            <person name="McCowan C."/>
            <person name="Murphy C."/>
            <person name="Pearson M."/>
            <person name="Poon T.W."/>
            <person name="Priest M."/>
            <person name="Roberts A."/>
            <person name="Saif S."/>
            <person name="Shea T."/>
            <person name="Sisk P."/>
            <person name="Sykes S."/>
            <person name="Wortman J."/>
            <person name="Nusbaum C."/>
            <person name="Birren B."/>
        </authorList>
    </citation>
    <scope>NUCLEOTIDE SEQUENCE [LARGE SCALE GENOMIC DNA]</scope>
    <source>
        <strain evidence="1 2">ATCC 43076</strain>
    </source>
</reference>
<sequence>MGGVPAITFARGAAVGGPVIHSKKDVIDFLSETSFNKSVAFIITFTTRIIDATVLPIAREISQKMKDELDVYLLRKEK</sequence>
<comment type="caution">
    <text evidence="1">The sequence shown here is derived from an EMBL/GenBank/DDBJ whole genome shotgun (WGS) entry which is preliminary data.</text>
</comment>
<name>S0JQF5_9ENTE</name>
<proteinExistence type="predicted"/>
<dbReference type="EMBL" id="AHYT01000004">
    <property type="protein sequence ID" value="EOT29166.1"/>
    <property type="molecule type" value="Genomic_DNA"/>
</dbReference>
<evidence type="ECO:0000313" key="2">
    <source>
        <dbReference type="Proteomes" id="UP000014136"/>
    </source>
</evidence>